<dbReference type="EMBL" id="DVJS01000026">
    <property type="protein sequence ID" value="HIS96550.1"/>
    <property type="molecule type" value="Genomic_DNA"/>
</dbReference>
<reference evidence="15" key="1">
    <citation type="submission" date="2020-10" db="EMBL/GenBank/DDBJ databases">
        <authorList>
            <person name="Gilroy R."/>
        </authorList>
    </citation>
    <scope>NUCLEOTIDE SEQUENCE</scope>
    <source>
        <strain evidence="15">ChiHecec3B27-6122</strain>
    </source>
</reference>
<evidence type="ECO:0000256" key="9">
    <source>
        <dbReference type="ARBA" id="ARBA00022989"/>
    </source>
</evidence>
<evidence type="ECO:0000256" key="10">
    <source>
        <dbReference type="ARBA" id="ARBA00023012"/>
    </source>
</evidence>
<dbReference type="FunFam" id="3.30.565.10:FF:000006">
    <property type="entry name" value="Sensor histidine kinase WalK"/>
    <property type="match status" value="1"/>
</dbReference>
<dbReference type="Pfam" id="PF00672">
    <property type="entry name" value="HAMP"/>
    <property type="match status" value="1"/>
</dbReference>
<feature type="domain" description="Histidine kinase" evidence="13">
    <location>
        <begin position="259"/>
        <end position="475"/>
    </location>
</feature>
<accession>A0A9D1K7G2</accession>
<proteinExistence type="predicted"/>
<dbReference type="InterPro" id="IPR004358">
    <property type="entry name" value="Sig_transdc_His_kin-like_C"/>
</dbReference>
<dbReference type="Gene3D" id="3.30.565.10">
    <property type="entry name" value="Histidine kinase-like ATPase, C-terminal domain"/>
    <property type="match status" value="1"/>
</dbReference>
<dbReference type="CDD" id="cd06225">
    <property type="entry name" value="HAMP"/>
    <property type="match status" value="1"/>
</dbReference>
<evidence type="ECO:0000256" key="12">
    <source>
        <dbReference type="SAM" id="Phobius"/>
    </source>
</evidence>
<evidence type="ECO:0000259" key="14">
    <source>
        <dbReference type="PROSITE" id="PS50885"/>
    </source>
</evidence>
<feature type="transmembrane region" description="Helical" evidence="12">
    <location>
        <begin position="179"/>
        <end position="197"/>
    </location>
</feature>
<dbReference type="CDD" id="cd00075">
    <property type="entry name" value="HATPase"/>
    <property type="match status" value="1"/>
</dbReference>
<dbReference type="Gene3D" id="6.10.340.10">
    <property type="match status" value="1"/>
</dbReference>
<dbReference type="GO" id="GO:0000155">
    <property type="term" value="F:phosphorelay sensor kinase activity"/>
    <property type="evidence" value="ECO:0007669"/>
    <property type="project" value="InterPro"/>
</dbReference>
<feature type="transmembrane region" description="Helical" evidence="12">
    <location>
        <begin position="20"/>
        <end position="43"/>
    </location>
</feature>
<dbReference type="InterPro" id="IPR050428">
    <property type="entry name" value="TCS_sensor_his_kinase"/>
</dbReference>
<dbReference type="PANTHER" id="PTHR45436:SF5">
    <property type="entry name" value="SENSOR HISTIDINE KINASE TRCS"/>
    <property type="match status" value="1"/>
</dbReference>
<evidence type="ECO:0000256" key="3">
    <source>
        <dbReference type="ARBA" id="ARBA00012438"/>
    </source>
</evidence>
<dbReference type="InterPro" id="IPR036097">
    <property type="entry name" value="HisK_dim/P_sf"/>
</dbReference>
<dbReference type="InterPro" id="IPR036890">
    <property type="entry name" value="HATPase_C_sf"/>
</dbReference>
<keyword evidence="9 12" id="KW-1133">Transmembrane helix</keyword>
<dbReference type="EC" id="2.7.13.3" evidence="3"/>
<keyword evidence="7 12" id="KW-0812">Transmembrane</keyword>
<dbReference type="Gene3D" id="1.10.287.130">
    <property type="match status" value="1"/>
</dbReference>
<dbReference type="InterPro" id="IPR029151">
    <property type="entry name" value="Sensor-like_sf"/>
</dbReference>
<dbReference type="InterPro" id="IPR003660">
    <property type="entry name" value="HAMP_dom"/>
</dbReference>
<protein>
    <recommendedName>
        <fullName evidence="3">histidine kinase</fullName>
        <ecNumber evidence="3">2.7.13.3</ecNumber>
    </recommendedName>
</protein>
<dbReference type="SUPFAM" id="SSF158472">
    <property type="entry name" value="HAMP domain-like"/>
    <property type="match status" value="1"/>
</dbReference>
<dbReference type="Proteomes" id="UP000886876">
    <property type="component" value="Unassembled WGS sequence"/>
</dbReference>
<feature type="domain" description="HAMP" evidence="14">
    <location>
        <begin position="199"/>
        <end position="251"/>
    </location>
</feature>
<dbReference type="SUPFAM" id="SSF47384">
    <property type="entry name" value="Homodimeric domain of signal transducing histidine kinase"/>
    <property type="match status" value="1"/>
</dbReference>
<dbReference type="InterPro" id="IPR005467">
    <property type="entry name" value="His_kinase_dom"/>
</dbReference>
<evidence type="ECO:0000313" key="16">
    <source>
        <dbReference type="Proteomes" id="UP000886876"/>
    </source>
</evidence>
<name>A0A9D1K7G2_9FIRM</name>
<keyword evidence="5" id="KW-0597">Phosphoprotein</keyword>
<organism evidence="15 16">
    <name type="scientific">Candidatus Scatomorpha pullistercoris</name>
    <dbReference type="NCBI Taxonomy" id="2840929"/>
    <lineage>
        <taxon>Bacteria</taxon>
        <taxon>Bacillati</taxon>
        <taxon>Bacillota</taxon>
        <taxon>Clostridia</taxon>
        <taxon>Eubacteriales</taxon>
        <taxon>Candidatus Scatomorpha</taxon>
    </lineage>
</organism>
<dbReference type="InterPro" id="IPR003661">
    <property type="entry name" value="HisK_dim/P_dom"/>
</dbReference>
<evidence type="ECO:0000256" key="4">
    <source>
        <dbReference type="ARBA" id="ARBA00022475"/>
    </source>
</evidence>
<keyword evidence="8 15" id="KW-0418">Kinase</keyword>
<keyword evidence="11 12" id="KW-0472">Membrane</keyword>
<dbReference type="PROSITE" id="PS50109">
    <property type="entry name" value="HIS_KIN"/>
    <property type="match status" value="1"/>
</dbReference>
<evidence type="ECO:0000256" key="6">
    <source>
        <dbReference type="ARBA" id="ARBA00022679"/>
    </source>
</evidence>
<sequence>MGSRDGRNGKRRKITERVQFKFVLSFFLLVAGLLVLLNTYPIATSRDLVFKEKESSLLSQAAVISSSLSGLDRMTPDSVGQVLDLLELSTSSRIMVTDEAGLVLYDSEMPTYEGKFALLREVQYALEGKQMFGSRFASGAFFSVASLPVRSGGVTLGVVCVYEYDEAQAELILSILNRMVSISIAASAAALALTVIFSRALTGRITRLAEAIRVVRGGDYEHRLKPEGNDELTELCEEFNNMTQTLETTEQQRRRFVSDASHELKTPLAAIRLLADSIEQSGDMDEATMREFVSDIGTETDRLQRTTEKLLDLSRRDDGVEARRVPVDLAEVAEATLRLLTPLAEKLGVRLGCVPAEDCVIMASEDDVYQIVFNLAENAVKYNVEGGSADIRMKKEDGRVLLIVEDRGIGIPESDLPNIFSRFYRVDKARSRERGGSGLGLSIVHDAVAALGGSIEVAAREGGGTRFTVSFPAPEKGGVGT</sequence>
<dbReference type="InterPro" id="IPR003594">
    <property type="entry name" value="HATPase_dom"/>
</dbReference>
<evidence type="ECO:0000256" key="8">
    <source>
        <dbReference type="ARBA" id="ARBA00022777"/>
    </source>
</evidence>
<reference evidence="15" key="2">
    <citation type="journal article" date="2021" name="PeerJ">
        <title>Extensive microbial diversity within the chicken gut microbiome revealed by metagenomics and culture.</title>
        <authorList>
            <person name="Gilroy R."/>
            <person name="Ravi A."/>
            <person name="Getino M."/>
            <person name="Pursley I."/>
            <person name="Horton D.L."/>
            <person name="Alikhan N.F."/>
            <person name="Baker D."/>
            <person name="Gharbi K."/>
            <person name="Hall N."/>
            <person name="Watson M."/>
            <person name="Adriaenssens E.M."/>
            <person name="Foster-Nyarko E."/>
            <person name="Jarju S."/>
            <person name="Secka A."/>
            <person name="Antonio M."/>
            <person name="Oren A."/>
            <person name="Chaudhuri R.R."/>
            <person name="La Ragione R."/>
            <person name="Hildebrand F."/>
            <person name="Pallen M.J."/>
        </authorList>
    </citation>
    <scope>NUCLEOTIDE SEQUENCE</scope>
    <source>
        <strain evidence="15">ChiHecec3B27-6122</strain>
    </source>
</reference>
<evidence type="ECO:0000259" key="13">
    <source>
        <dbReference type="PROSITE" id="PS50109"/>
    </source>
</evidence>
<dbReference type="PANTHER" id="PTHR45436">
    <property type="entry name" value="SENSOR HISTIDINE KINASE YKOH"/>
    <property type="match status" value="1"/>
</dbReference>
<dbReference type="AlphaFoldDB" id="A0A9D1K7G2"/>
<evidence type="ECO:0000256" key="5">
    <source>
        <dbReference type="ARBA" id="ARBA00022553"/>
    </source>
</evidence>
<dbReference type="GO" id="GO:0005886">
    <property type="term" value="C:plasma membrane"/>
    <property type="evidence" value="ECO:0007669"/>
    <property type="project" value="UniProtKB-SubCell"/>
</dbReference>
<comment type="catalytic activity">
    <reaction evidence="1">
        <text>ATP + protein L-histidine = ADP + protein N-phospho-L-histidine.</text>
        <dbReference type="EC" id="2.7.13.3"/>
    </reaction>
</comment>
<gene>
    <name evidence="15" type="ORF">IAD42_01090</name>
</gene>
<dbReference type="Pfam" id="PF02518">
    <property type="entry name" value="HATPase_c"/>
    <property type="match status" value="1"/>
</dbReference>
<evidence type="ECO:0000313" key="15">
    <source>
        <dbReference type="EMBL" id="HIS96550.1"/>
    </source>
</evidence>
<comment type="caution">
    <text evidence="15">The sequence shown here is derived from an EMBL/GenBank/DDBJ whole genome shotgun (WGS) entry which is preliminary data.</text>
</comment>
<keyword evidence="10" id="KW-0902">Two-component regulatory system</keyword>
<dbReference type="SMART" id="SM00388">
    <property type="entry name" value="HisKA"/>
    <property type="match status" value="1"/>
</dbReference>
<dbReference type="PROSITE" id="PS50885">
    <property type="entry name" value="HAMP"/>
    <property type="match status" value="1"/>
</dbReference>
<dbReference type="PRINTS" id="PR00344">
    <property type="entry name" value="BCTRLSENSOR"/>
</dbReference>
<dbReference type="SMART" id="SM00304">
    <property type="entry name" value="HAMP"/>
    <property type="match status" value="1"/>
</dbReference>
<keyword evidence="6" id="KW-0808">Transferase</keyword>
<dbReference type="Pfam" id="PF00512">
    <property type="entry name" value="HisKA"/>
    <property type="match status" value="1"/>
</dbReference>
<comment type="subcellular location">
    <subcellularLocation>
        <location evidence="2">Cell membrane</location>
        <topology evidence="2">Multi-pass membrane protein</topology>
    </subcellularLocation>
</comment>
<dbReference type="SMART" id="SM00387">
    <property type="entry name" value="HATPase_c"/>
    <property type="match status" value="1"/>
</dbReference>
<dbReference type="SUPFAM" id="SSF55874">
    <property type="entry name" value="ATPase domain of HSP90 chaperone/DNA topoisomerase II/histidine kinase"/>
    <property type="match status" value="1"/>
</dbReference>
<dbReference type="CDD" id="cd00082">
    <property type="entry name" value="HisKA"/>
    <property type="match status" value="1"/>
</dbReference>
<dbReference type="SUPFAM" id="SSF103190">
    <property type="entry name" value="Sensory domain-like"/>
    <property type="match status" value="1"/>
</dbReference>
<keyword evidence="4" id="KW-1003">Cell membrane</keyword>
<evidence type="ECO:0000256" key="11">
    <source>
        <dbReference type="ARBA" id="ARBA00023136"/>
    </source>
</evidence>
<evidence type="ECO:0000256" key="7">
    <source>
        <dbReference type="ARBA" id="ARBA00022692"/>
    </source>
</evidence>
<dbReference type="FunFam" id="1.10.287.130:FF:000001">
    <property type="entry name" value="Two-component sensor histidine kinase"/>
    <property type="match status" value="1"/>
</dbReference>
<evidence type="ECO:0000256" key="2">
    <source>
        <dbReference type="ARBA" id="ARBA00004651"/>
    </source>
</evidence>
<evidence type="ECO:0000256" key="1">
    <source>
        <dbReference type="ARBA" id="ARBA00000085"/>
    </source>
</evidence>